<comment type="similarity">
    <text evidence="1">Belongs to the metallo-dependent hydrolases superfamily.</text>
</comment>
<dbReference type="Gene3D" id="3.20.20.140">
    <property type="entry name" value="Metal-dependent hydrolases"/>
    <property type="match status" value="1"/>
</dbReference>
<dbReference type="SUPFAM" id="SSF51556">
    <property type="entry name" value="Metallo-dependent hydrolases"/>
    <property type="match status" value="1"/>
</dbReference>
<evidence type="ECO:0000259" key="2">
    <source>
        <dbReference type="Pfam" id="PF04909"/>
    </source>
</evidence>
<feature type="domain" description="Amidohydrolase-related" evidence="2">
    <location>
        <begin position="2"/>
        <end position="274"/>
    </location>
</feature>
<dbReference type="GO" id="GO:0016787">
    <property type="term" value="F:hydrolase activity"/>
    <property type="evidence" value="ECO:0007669"/>
    <property type="project" value="InterPro"/>
</dbReference>
<gene>
    <name evidence="3" type="ORF">C7450_102263</name>
</gene>
<dbReference type="EMBL" id="QJJK01000002">
    <property type="protein sequence ID" value="PXW63348.1"/>
    <property type="molecule type" value="Genomic_DNA"/>
</dbReference>
<dbReference type="PANTHER" id="PTHR43569:SF2">
    <property type="entry name" value="AMIDOHYDROLASE-RELATED DOMAIN-CONTAINING PROTEIN"/>
    <property type="match status" value="1"/>
</dbReference>
<accession>A0A2V3UEP4</accession>
<dbReference type="Proteomes" id="UP000248021">
    <property type="component" value="Unassembled WGS sequence"/>
</dbReference>
<sequence length="282" mass="30654">MIDCHLHCWTPGDGFPVRIRQRFPRLDRAFGLADAAPLCRDAGVSGVVLVSSAQDADETERLFAEARRGALPVAGIVGFLDPATDDVEARLDRWMSNALFAGLRLPLPVMPPGWLDAPDTQILLDRLMRRDLIVEILARPGHLPEVFDTLRRRPALRAIIDHAANPPVASGVLFPWAGWMERLARETSAVCKVCDFHEAGEAGLADEAILPFLGHLLNVFGPGRLIAGSNWPVASLHGGYGDSFLRLQRLMRRLDLDAAGRAAILGTTARTLFPAAGAVARL</sequence>
<evidence type="ECO:0000313" key="3">
    <source>
        <dbReference type="EMBL" id="PXW63348.1"/>
    </source>
</evidence>
<dbReference type="InterPro" id="IPR052350">
    <property type="entry name" value="Metallo-dep_Lactonases"/>
</dbReference>
<proteinExistence type="inferred from homology"/>
<dbReference type="RefSeq" id="WP_170147089.1">
    <property type="nucleotide sequence ID" value="NZ_JAHBRY010000002.1"/>
</dbReference>
<dbReference type="InterPro" id="IPR032466">
    <property type="entry name" value="Metal_Hydrolase"/>
</dbReference>
<evidence type="ECO:0000256" key="1">
    <source>
        <dbReference type="ARBA" id="ARBA00038310"/>
    </source>
</evidence>
<reference evidence="3 4" key="1">
    <citation type="submission" date="2018-05" db="EMBL/GenBank/DDBJ databases">
        <title>Genomic Encyclopedia of Type Strains, Phase IV (KMG-IV): sequencing the most valuable type-strain genomes for metagenomic binning, comparative biology and taxonomic classification.</title>
        <authorList>
            <person name="Goeker M."/>
        </authorList>
    </citation>
    <scope>NUCLEOTIDE SEQUENCE [LARGE SCALE GENOMIC DNA]</scope>
    <source>
        <strain evidence="3 4">DSM 6462</strain>
    </source>
</reference>
<dbReference type="PANTHER" id="PTHR43569">
    <property type="entry name" value="AMIDOHYDROLASE"/>
    <property type="match status" value="1"/>
</dbReference>
<dbReference type="Pfam" id="PF04909">
    <property type="entry name" value="Amidohydro_2"/>
    <property type="match status" value="1"/>
</dbReference>
<dbReference type="InterPro" id="IPR006680">
    <property type="entry name" value="Amidohydro-rel"/>
</dbReference>
<name>A0A2V3UEP4_9HYPH</name>
<keyword evidence="4" id="KW-1185">Reference proteome</keyword>
<organism evidence="3 4">
    <name type="scientific">Chelatococcus asaccharovorans</name>
    <dbReference type="NCBI Taxonomy" id="28210"/>
    <lineage>
        <taxon>Bacteria</taxon>
        <taxon>Pseudomonadati</taxon>
        <taxon>Pseudomonadota</taxon>
        <taxon>Alphaproteobacteria</taxon>
        <taxon>Hyphomicrobiales</taxon>
        <taxon>Chelatococcaceae</taxon>
        <taxon>Chelatococcus</taxon>
    </lineage>
</organism>
<dbReference type="AlphaFoldDB" id="A0A2V3UEP4"/>
<protein>
    <submittedName>
        <fullName evidence="3">L-fuconolactonase</fullName>
    </submittedName>
</protein>
<evidence type="ECO:0000313" key="4">
    <source>
        <dbReference type="Proteomes" id="UP000248021"/>
    </source>
</evidence>
<comment type="caution">
    <text evidence="3">The sequence shown here is derived from an EMBL/GenBank/DDBJ whole genome shotgun (WGS) entry which is preliminary data.</text>
</comment>